<dbReference type="RefSeq" id="WP_064207747.1">
    <property type="nucleotide sequence ID" value="NZ_CALVFG010000005.1"/>
</dbReference>
<dbReference type="OrthoDB" id="2294468at2"/>
<proteinExistence type="predicted"/>
<comment type="caution">
    <text evidence="1">The sequence shown here is derived from an EMBL/GenBank/DDBJ whole genome shotgun (WGS) entry which is preliminary data.</text>
</comment>
<dbReference type="Proteomes" id="UP000078520">
    <property type="component" value="Unassembled WGS sequence"/>
</dbReference>
<gene>
    <name evidence="1" type="ORF">A3O14_02660</name>
</gene>
<dbReference type="EMBL" id="LVKI01000008">
    <property type="protein sequence ID" value="OAQ08602.1"/>
    <property type="molecule type" value="Genomic_DNA"/>
</dbReference>
<protein>
    <submittedName>
        <fullName evidence="1">Uncharacterized protein</fullName>
    </submittedName>
</protein>
<evidence type="ECO:0000313" key="1">
    <source>
        <dbReference type="EMBL" id="OAQ08602.1"/>
    </source>
</evidence>
<dbReference type="AlphaFoldDB" id="A0A179CT37"/>
<reference evidence="2" key="1">
    <citation type="submission" date="2016-03" db="EMBL/GenBank/DDBJ databases">
        <authorList>
            <person name="Johnson T.J."/>
            <person name="Youmans B."/>
            <person name="Case K."/>
            <person name="Noll S."/>
        </authorList>
    </citation>
    <scope>NUCLEOTIDE SEQUENCE [LARGE SCALE GENOMIC DNA]</scope>
    <source>
        <strain evidence="2">UMNLAv8</strain>
    </source>
</reference>
<name>A0A179CT37_9LACO</name>
<organism evidence="1 2">
    <name type="scientific">Ligilactobacillus aviarius</name>
    <dbReference type="NCBI Taxonomy" id="1606"/>
    <lineage>
        <taxon>Bacteria</taxon>
        <taxon>Bacillati</taxon>
        <taxon>Bacillota</taxon>
        <taxon>Bacilli</taxon>
        <taxon>Lactobacillales</taxon>
        <taxon>Lactobacillaceae</taxon>
        <taxon>Ligilactobacillus</taxon>
    </lineage>
</organism>
<accession>A0A179CT37</accession>
<sequence length="114" mass="12926">MSIKVGSILVWVVLAVLTVWNIRINIKLMKIRMSVAPRDPRNLSATEMKTVKALNHEKRKWAILSQVLFWTSLILVIAAQSMGILVYFLDLYTLTCIVSNKIDLQAAQVLTSKK</sequence>
<evidence type="ECO:0000313" key="2">
    <source>
        <dbReference type="Proteomes" id="UP000078520"/>
    </source>
</evidence>